<accession>A0A1M5EL84</accession>
<keyword evidence="1" id="KW-0732">Signal</keyword>
<feature type="chain" id="PRO_5012951453" evidence="1">
    <location>
        <begin position="24"/>
        <end position="150"/>
    </location>
</feature>
<reference evidence="3" key="1">
    <citation type="submission" date="2016-11" db="EMBL/GenBank/DDBJ databases">
        <authorList>
            <person name="Varghese N."/>
            <person name="Submissions S."/>
        </authorList>
    </citation>
    <scope>NUCLEOTIDE SEQUENCE [LARGE SCALE GENOMIC DNA]</scope>
    <source>
        <strain evidence="3">CGMCC 1.8995</strain>
    </source>
</reference>
<dbReference type="RefSeq" id="WP_139241474.1">
    <property type="nucleotide sequence ID" value="NZ_FQWD01000001.1"/>
</dbReference>
<name>A0A1M5EL84_9ALTE</name>
<evidence type="ECO:0000313" key="3">
    <source>
        <dbReference type="Proteomes" id="UP000184520"/>
    </source>
</evidence>
<gene>
    <name evidence="2" type="ORF">SAMN05216361_0442</name>
</gene>
<dbReference type="Proteomes" id="UP000184520">
    <property type="component" value="Unassembled WGS sequence"/>
</dbReference>
<evidence type="ECO:0000256" key="1">
    <source>
        <dbReference type="SAM" id="SignalP"/>
    </source>
</evidence>
<feature type="signal peptide" evidence="1">
    <location>
        <begin position="1"/>
        <end position="23"/>
    </location>
</feature>
<evidence type="ECO:0000313" key="2">
    <source>
        <dbReference type="EMBL" id="SHF79999.1"/>
    </source>
</evidence>
<protein>
    <submittedName>
        <fullName evidence="2">Uncharacterized protein</fullName>
    </submittedName>
</protein>
<proteinExistence type="predicted"/>
<dbReference type="EMBL" id="FQWD01000001">
    <property type="protein sequence ID" value="SHF79999.1"/>
    <property type="molecule type" value="Genomic_DNA"/>
</dbReference>
<organism evidence="2 3">
    <name type="scientific">Marisediminitalea aggregata</name>
    <dbReference type="NCBI Taxonomy" id="634436"/>
    <lineage>
        <taxon>Bacteria</taxon>
        <taxon>Pseudomonadati</taxon>
        <taxon>Pseudomonadota</taxon>
        <taxon>Gammaproteobacteria</taxon>
        <taxon>Alteromonadales</taxon>
        <taxon>Alteromonadaceae</taxon>
        <taxon>Marisediminitalea</taxon>
    </lineage>
</organism>
<sequence length="150" mass="15897">METRFVVSTLTALLCMGAISASACQLHANGFGSFAAYHSNIMERDLAAMADNYPSVTLARRTAVKVGTENSRSVRIHVPLSYTNVTLSVTGGDGIELLSSSDLSLSAVSKDYDLVFTTLSPGTHKITVNLNATYEGSAFSTEHTMIVEAG</sequence>
<dbReference type="PROSITE" id="PS51257">
    <property type="entry name" value="PROKAR_LIPOPROTEIN"/>
    <property type="match status" value="1"/>
</dbReference>
<dbReference type="AlphaFoldDB" id="A0A1M5EL84"/>
<keyword evidence="3" id="KW-1185">Reference proteome</keyword>
<dbReference type="STRING" id="634436.SAMN05216361_0442"/>